<protein>
    <submittedName>
        <fullName evidence="1">Uncharacterized protein</fullName>
    </submittedName>
</protein>
<comment type="caution">
    <text evidence="1">The sequence shown here is derived from an EMBL/GenBank/DDBJ whole genome shotgun (WGS) entry which is preliminary data.</text>
</comment>
<proteinExistence type="predicted"/>
<dbReference type="RefSeq" id="WP_268264716.1">
    <property type="nucleotide sequence ID" value="NZ_JALQCW010000012.1"/>
</dbReference>
<sequence length="148" mass="17006">MLELEHFRCIGRHSDDEKYRERPKRMYPKEAGFIGKAWRGGEFSISKLPDPERDLNQWISSNLADTKIPRDTLKLIGMKSRAFHCIRIKNSKSTSIAIMVFESTSEILPNGSTIKDEFGKNEIRTIANLVDALKPHMVNLELAKREGF</sequence>
<dbReference type="AlphaFoldDB" id="A0A9X1YT54"/>
<dbReference type="EMBL" id="JALQCW010000012">
    <property type="protein sequence ID" value="MCK9797449.1"/>
    <property type="molecule type" value="Genomic_DNA"/>
</dbReference>
<organism evidence="1 2">
    <name type="scientific">Pseudomonas morbosilactucae</name>
    <dbReference type="NCBI Taxonomy" id="2938197"/>
    <lineage>
        <taxon>Bacteria</taxon>
        <taxon>Pseudomonadati</taxon>
        <taxon>Pseudomonadota</taxon>
        <taxon>Gammaproteobacteria</taxon>
        <taxon>Pseudomonadales</taxon>
        <taxon>Pseudomonadaceae</taxon>
        <taxon>Pseudomonas</taxon>
    </lineage>
</organism>
<name>A0A9X1YT54_9PSED</name>
<dbReference type="Proteomes" id="UP001155059">
    <property type="component" value="Unassembled WGS sequence"/>
</dbReference>
<evidence type="ECO:0000313" key="2">
    <source>
        <dbReference type="Proteomes" id="UP001155059"/>
    </source>
</evidence>
<reference evidence="1 2" key="1">
    <citation type="journal article" date="2022" name="Int. J. Syst. Evol. Microbiol.">
        <title>Pseudomonas aegrilactucae sp. nov. and Pseudomonas morbosilactucae sp. nov., pathogens causing bacterial rot of lettuce in Japan.</title>
        <authorList>
            <person name="Sawada H."/>
            <person name="Fujikawa T."/>
            <person name="Satou M."/>
        </authorList>
    </citation>
    <scope>NUCLEOTIDE SEQUENCE [LARGE SCALE GENOMIC DNA]</scope>
    <source>
        <strain evidence="1 2">MAFF 302030</strain>
    </source>
</reference>
<gene>
    <name evidence="1" type="ORF">M1B34_06780</name>
</gene>
<reference evidence="1 2" key="2">
    <citation type="journal article" date="2023" name="Plant Pathol.">
        <title>Dismantling and reorganizing Pseudomonas marginalis sensu#lato.</title>
        <authorList>
            <person name="Sawada H."/>
            <person name="Fujikawa T."/>
            <person name="Satou M."/>
        </authorList>
    </citation>
    <scope>NUCLEOTIDE SEQUENCE [LARGE SCALE GENOMIC DNA]</scope>
    <source>
        <strain evidence="1 2">MAFF 302030</strain>
    </source>
</reference>
<evidence type="ECO:0000313" key="1">
    <source>
        <dbReference type="EMBL" id="MCK9797449.1"/>
    </source>
</evidence>
<accession>A0A9X1YT54</accession>